<dbReference type="Pfam" id="PF13102">
    <property type="entry name" value="Phage_int_SAM_5"/>
    <property type="match status" value="1"/>
</dbReference>
<dbReference type="Pfam" id="PF00589">
    <property type="entry name" value="Phage_integrase"/>
    <property type="match status" value="1"/>
</dbReference>
<evidence type="ECO:0000256" key="3">
    <source>
        <dbReference type="ARBA" id="ARBA00023172"/>
    </source>
</evidence>
<comment type="caution">
    <text evidence="5">The sequence shown here is derived from an EMBL/GenBank/DDBJ whole genome shotgun (WGS) entry which is preliminary data.</text>
</comment>
<feature type="domain" description="Tyr recombinase" evidence="4">
    <location>
        <begin position="165"/>
        <end position="369"/>
    </location>
</feature>
<dbReference type="InterPro" id="IPR010998">
    <property type="entry name" value="Integrase_recombinase_N"/>
</dbReference>
<dbReference type="InterPro" id="IPR028259">
    <property type="entry name" value="AP2-like_int_N"/>
</dbReference>
<dbReference type="PANTHER" id="PTHR30349">
    <property type="entry name" value="PHAGE INTEGRASE-RELATED"/>
    <property type="match status" value="1"/>
</dbReference>
<protein>
    <submittedName>
        <fullName evidence="5">Site-specific integrase</fullName>
    </submittedName>
</protein>
<dbReference type="STRING" id="1077675.BCR22_07150"/>
<dbReference type="CDD" id="cd01189">
    <property type="entry name" value="INT_ICEBs1_C_like"/>
    <property type="match status" value="1"/>
</dbReference>
<dbReference type="EMBL" id="PIEU01000111">
    <property type="protein sequence ID" value="PZL71035.1"/>
    <property type="molecule type" value="Genomic_DNA"/>
</dbReference>
<name>A0A2W4B4Z5_9ENTE</name>
<dbReference type="GO" id="GO:0003677">
    <property type="term" value="F:DNA binding"/>
    <property type="evidence" value="ECO:0007669"/>
    <property type="project" value="UniProtKB-KW"/>
</dbReference>
<evidence type="ECO:0000313" key="6">
    <source>
        <dbReference type="Proteomes" id="UP000249828"/>
    </source>
</evidence>
<dbReference type="InterPro" id="IPR050090">
    <property type="entry name" value="Tyrosine_recombinase_XerCD"/>
</dbReference>
<dbReference type="InterPro" id="IPR025269">
    <property type="entry name" value="SAM-like_dom"/>
</dbReference>
<evidence type="ECO:0000313" key="5">
    <source>
        <dbReference type="EMBL" id="PZL71035.1"/>
    </source>
</evidence>
<dbReference type="PANTHER" id="PTHR30349:SF41">
    <property type="entry name" value="INTEGRASE_RECOMBINASE PROTEIN MJ0367-RELATED"/>
    <property type="match status" value="1"/>
</dbReference>
<gene>
    <name evidence="5" type="ORF">CI088_14260</name>
</gene>
<evidence type="ECO:0000256" key="2">
    <source>
        <dbReference type="ARBA" id="ARBA00023125"/>
    </source>
</evidence>
<dbReference type="RefSeq" id="WP_111248646.1">
    <property type="nucleotide sequence ID" value="NZ_PIEU01000111.1"/>
</dbReference>
<reference evidence="5 6" key="1">
    <citation type="submission" date="2017-11" db="EMBL/GenBank/DDBJ databases">
        <title>Draft genome sequence of Enterococcus plantarum TRW2 strain isolated from lettuce.</title>
        <authorList>
            <person name="Kim E.B."/>
            <person name="Marco M.L."/>
            <person name="Williams T.R."/>
            <person name="You I.H."/>
        </authorList>
    </citation>
    <scope>NUCLEOTIDE SEQUENCE [LARGE SCALE GENOMIC DNA]</scope>
    <source>
        <strain evidence="5 6">TRW2</strain>
    </source>
</reference>
<keyword evidence="2" id="KW-0238">DNA-binding</keyword>
<dbReference type="PROSITE" id="PS51898">
    <property type="entry name" value="TYR_RECOMBINASE"/>
    <property type="match status" value="1"/>
</dbReference>
<evidence type="ECO:0000256" key="1">
    <source>
        <dbReference type="ARBA" id="ARBA00008857"/>
    </source>
</evidence>
<accession>A0A2W4B4Z5</accession>
<keyword evidence="3" id="KW-0233">DNA recombination</keyword>
<dbReference type="Gene3D" id="1.10.443.10">
    <property type="entry name" value="Intergrase catalytic core"/>
    <property type="match status" value="1"/>
</dbReference>
<dbReference type="InterPro" id="IPR013762">
    <property type="entry name" value="Integrase-like_cat_sf"/>
</dbReference>
<dbReference type="InterPro" id="IPR011010">
    <property type="entry name" value="DNA_brk_join_enz"/>
</dbReference>
<dbReference type="Proteomes" id="UP000249828">
    <property type="component" value="Unassembled WGS sequence"/>
</dbReference>
<keyword evidence="6" id="KW-1185">Reference proteome</keyword>
<dbReference type="InterPro" id="IPR002104">
    <property type="entry name" value="Integrase_catalytic"/>
</dbReference>
<proteinExistence type="inferred from homology"/>
<evidence type="ECO:0000259" key="4">
    <source>
        <dbReference type="PROSITE" id="PS51898"/>
    </source>
</evidence>
<sequence length="374" mass="43559">MARLVKRGNSWQYEISYRKEDGKFTKLRKSGFKTKSEAKAAAVDLEYEISKGLSAEKKNMFLADYFEDWMILYKKDSISPVTYKKYEDTLKNLRKLAPFLKLSEMDRDIYQKLLNKYAKNHAKETVIKFNNHVRACLKDSIDDGVINRDPTRKAVIKGNKPSKPREDKYLDYSELKILLEETEKHLNPEYASPYLVITAAKTGLRFSELLGLTWDDIDFDKRLVDVNKTWNYKIKEFGPTKNESSIRKVVLDERTTEILAELKNNQSEIFKKFGITNPDNLVFYNLKNGIVSNNAANKFLKKMLNRLNIDTNLTLHGLRHTYASVLLYKQINILTVSKLLGHRDTTTTQETYAHIVKELEDQDLEKISDILKYL</sequence>
<comment type="similarity">
    <text evidence="1">Belongs to the 'phage' integrase family.</text>
</comment>
<dbReference type="GO" id="GO:0015074">
    <property type="term" value="P:DNA integration"/>
    <property type="evidence" value="ECO:0007669"/>
    <property type="project" value="InterPro"/>
</dbReference>
<dbReference type="SUPFAM" id="SSF56349">
    <property type="entry name" value="DNA breaking-rejoining enzymes"/>
    <property type="match status" value="1"/>
</dbReference>
<dbReference type="Gene3D" id="1.10.150.130">
    <property type="match status" value="1"/>
</dbReference>
<organism evidence="5 6">
    <name type="scientific">Enterococcus plantarum</name>
    <dbReference type="NCBI Taxonomy" id="1077675"/>
    <lineage>
        <taxon>Bacteria</taxon>
        <taxon>Bacillati</taxon>
        <taxon>Bacillota</taxon>
        <taxon>Bacilli</taxon>
        <taxon>Lactobacillales</taxon>
        <taxon>Enterococcaceae</taxon>
        <taxon>Enterococcus</taxon>
    </lineage>
</organism>
<dbReference type="Pfam" id="PF14657">
    <property type="entry name" value="Arm-DNA-bind_4"/>
    <property type="match status" value="1"/>
</dbReference>
<dbReference type="AlphaFoldDB" id="A0A2W4B4Z5"/>
<dbReference type="GO" id="GO:0006310">
    <property type="term" value="P:DNA recombination"/>
    <property type="evidence" value="ECO:0007669"/>
    <property type="project" value="UniProtKB-KW"/>
</dbReference>